<evidence type="ECO:0000313" key="2">
    <source>
        <dbReference type="Proteomes" id="UP000552709"/>
    </source>
</evidence>
<dbReference type="Proteomes" id="UP000552709">
    <property type="component" value="Unassembled WGS sequence"/>
</dbReference>
<evidence type="ECO:0000313" key="1">
    <source>
        <dbReference type="EMBL" id="MBB5364359.1"/>
    </source>
</evidence>
<keyword evidence="1" id="KW-0808">Transferase</keyword>
<reference evidence="1 2" key="1">
    <citation type="submission" date="2020-08" db="EMBL/GenBank/DDBJ databases">
        <title>Genomic Encyclopedia of Type Strains, Phase IV (KMG-IV): sequencing the most valuable type-strain genomes for metagenomic binning, comparative biology and taxonomic classification.</title>
        <authorList>
            <person name="Goeker M."/>
        </authorList>
    </citation>
    <scope>NUCLEOTIDE SEQUENCE [LARGE SCALE GENOMIC DNA]</scope>
    <source>
        <strain evidence="1 2">DSM 27939</strain>
    </source>
</reference>
<accession>A0A7W8JZ60</accession>
<sequence length="77" mass="8412">MLTGGSQNLHSSSFGPLGLGAYTLATSDAGAINEYRRMFAFEWARARTIQAPWRLPADLTWSMKAASPRASPSLCHR</sequence>
<protein>
    <submittedName>
        <fullName evidence="1">Cardiolipin synthase</fullName>
        <ecNumber evidence="1">2.7.8.-</ecNumber>
    </submittedName>
</protein>
<organism evidence="1 2">
    <name type="scientific">Deinococcus humi</name>
    <dbReference type="NCBI Taxonomy" id="662880"/>
    <lineage>
        <taxon>Bacteria</taxon>
        <taxon>Thermotogati</taxon>
        <taxon>Deinococcota</taxon>
        <taxon>Deinococci</taxon>
        <taxon>Deinococcales</taxon>
        <taxon>Deinococcaceae</taxon>
        <taxon>Deinococcus</taxon>
    </lineage>
</organism>
<keyword evidence="2" id="KW-1185">Reference proteome</keyword>
<name>A0A7W8JZ60_9DEIO</name>
<dbReference type="GO" id="GO:0016740">
    <property type="term" value="F:transferase activity"/>
    <property type="evidence" value="ECO:0007669"/>
    <property type="project" value="UniProtKB-KW"/>
</dbReference>
<dbReference type="AlphaFoldDB" id="A0A7W8JZ60"/>
<proteinExistence type="predicted"/>
<gene>
    <name evidence="1" type="ORF">HNQ08_003471</name>
</gene>
<comment type="caution">
    <text evidence="1">The sequence shown here is derived from an EMBL/GenBank/DDBJ whole genome shotgun (WGS) entry which is preliminary data.</text>
</comment>
<dbReference type="EMBL" id="JACHFL010000010">
    <property type="protein sequence ID" value="MBB5364359.1"/>
    <property type="molecule type" value="Genomic_DNA"/>
</dbReference>
<dbReference type="EC" id="2.7.8.-" evidence="1"/>